<evidence type="ECO:0000256" key="1">
    <source>
        <dbReference type="ARBA" id="ARBA00008857"/>
    </source>
</evidence>
<evidence type="ECO:0000259" key="5">
    <source>
        <dbReference type="PROSITE" id="PS51898"/>
    </source>
</evidence>
<evidence type="ECO:0000313" key="6">
    <source>
        <dbReference type="EMBL" id="MTW34126.1"/>
    </source>
</evidence>
<evidence type="ECO:0000256" key="2">
    <source>
        <dbReference type="ARBA" id="ARBA00022908"/>
    </source>
</evidence>
<gene>
    <name evidence="6" type="ORF">GM655_15055</name>
</gene>
<dbReference type="InterPro" id="IPR011010">
    <property type="entry name" value="DNA_brk_join_enz"/>
</dbReference>
<dbReference type="PANTHER" id="PTHR30349">
    <property type="entry name" value="PHAGE INTEGRASE-RELATED"/>
    <property type="match status" value="1"/>
</dbReference>
<evidence type="ECO:0000256" key="3">
    <source>
        <dbReference type="ARBA" id="ARBA00023125"/>
    </source>
</evidence>
<protein>
    <submittedName>
        <fullName evidence="6">Tyrosine-type recombinase/integrase</fullName>
    </submittedName>
</protein>
<evidence type="ECO:0000256" key="4">
    <source>
        <dbReference type="ARBA" id="ARBA00023172"/>
    </source>
</evidence>
<dbReference type="PANTHER" id="PTHR30349:SF41">
    <property type="entry name" value="INTEGRASE_RECOMBINASE PROTEIN MJ0367-RELATED"/>
    <property type="match status" value="1"/>
</dbReference>
<dbReference type="EMBL" id="WNKW01000004">
    <property type="protein sequence ID" value="MTW34126.1"/>
    <property type="molecule type" value="Genomic_DNA"/>
</dbReference>
<keyword evidence="3" id="KW-0238">DNA-binding</keyword>
<dbReference type="Gene3D" id="1.10.443.10">
    <property type="entry name" value="Intergrase catalytic core"/>
    <property type="match status" value="1"/>
</dbReference>
<dbReference type="Pfam" id="PF00589">
    <property type="entry name" value="Phage_integrase"/>
    <property type="match status" value="1"/>
</dbReference>
<keyword evidence="7" id="KW-1185">Reference proteome</keyword>
<dbReference type="InterPro" id="IPR050090">
    <property type="entry name" value="Tyrosine_recombinase_XerCD"/>
</dbReference>
<dbReference type="Proteomes" id="UP000735592">
    <property type="component" value="Unassembled WGS sequence"/>
</dbReference>
<evidence type="ECO:0000313" key="7">
    <source>
        <dbReference type="Proteomes" id="UP000735592"/>
    </source>
</evidence>
<keyword evidence="2" id="KW-0229">DNA integration</keyword>
<reference evidence="6 7" key="1">
    <citation type="submission" date="2019-11" db="EMBL/GenBank/DDBJ databases">
        <title>Type strains purchased from KCTC, JCM and DSMZ.</title>
        <authorList>
            <person name="Lu H."/>
        </authorList>
    </citation>
    <scope>NUCLEOTIDE SEQUENCE [LARGE SCALE GENOMIC DNA]</scope>
    <source>
        <strain evidence="6 7">DSM 103461</strain>
    </source>
</reference>
<name>A0ABW9SPY7_9BURK</name>
<dbReference type="PROSITE" id="PS51898">
    <property type="entry name" value="TYR_RECOMBINASE"/>
    <property type="match status" value="1"/>
</dbReference>
<organism evidence="6 7">
    <name type="scientific">Pseudoduganella danionis</name>
    <dbReference type="NCBI Taxonomy" id="1890295"/>
    <lineage>
        <taxon>Bacteria</taxon>
        <taxon>Pseudomonadati</taxon>
        <taxon>Pseudomonadota</taxon>
        <taxon>Betaproteobacteria</taxon>
        <taxon>Burkholderiales</taxon>
        <taxon>Oxalobacteraceae</taxon>
        <taxon>Telluria group</taxon>
        <taxon>Pseudoduganella</taxon>
    </lineage>
</organism>
<dbReference type="InterPro" id="IPR002104">
    <property type="entry name" value="Integrase_catalytic"/>
</dbReference>
<comment type="caution">
    <text evidence="6">The sequence shown here is derived from an EMBL/GenBank/DDBJ whole genome shotgun (WGS) entry which is preliminary data.</text>
</comment>
<accession>A0ABW9SPY7</accession>
<feature type="domain" description="Tyr recombinase" evidence="5">
    <location>
        <begin position="241"/>
        <end position="411"/>
    </location>
</feature>
<dbReference type="SUPFAM" id="SSF56349">
    <property type="entry name" value="DNA breaking-rejoining enzymes"/>
    <property type="match status" value="1"/>
</dbReference>
<dbReference type="CDD" id="cd00796">
    <property type="entry name" value="INT_Rci_Hp1_C"/>
    <property type="match status" value="1"/>
</dbReference>
<dbReference type="RefSeq" id="WP_155435503.1">
    <property type="nucleotide sequence ID" value="NZ_JBHLXK010000002.1"/>
</dbReference>
<keyword evidence="4" id="KW-0233">DNA recombination</keyword>
<comment type="similarity">
    <text evidence="1">Belongs to the 'phage' integrase family.</text>
</comment>
<proteinExistence type="inferred from homology"/>
<dbReference type="InterPro" id="IPR013762">
    <property type="entry name" value="Integrase-like_cat_sf"/>
</dbReference>
<sequence length="423" mass="48036">MSKQKSCTIEKNIYLEVRCGAFRFKVQVRHLKDSYTCDVKAEGLAWARRRRVEFLEEITGLAKPSEPYSPAHYLSQARLPTGPQNPLASIHLSDVFDEFESSELSKLAGKASEKSRLALLRKCFGQNTLDQLNEKLIGTWKLDRLSGKYGSGRPPNRVLALGVDENGKPLTKHQRYARRKKGREFPSEVHPVSSQSVRHELNLLRRAITKYLRISPRWSSFGAQWQSHYLMHMELPEAAKPRSRRIANDELNDILSNISNPEAKAAVLLAVLTSLRRSEVVSLRWEDVDFKRSVVRLQAPGYGTKTKVHARDVPLLPGAIRILQELKPQKFGSIFTISPGNFSSIWRQSADKADIFDVRLHDCRREALSRLVQDCGLNLPEAALFSGHQDLRTLEKHYIRLDASTTASRLAELPNAINLFPRI</sequence>